<gene>
    <name evidence="2" type="ORF">ACFOUR_04120</name>
</gene>
<keyword evidence="3" id="KW-1185">Reference proteome</keyword>
<comment type="caution">
    <text evidence="2">The sequence shown here is derived from an EMBL/GenBank/DDBJ whole genome shotgun (WGS) entry which is preliminary data.</text>
</comment>
<dbReference type="GeneID" id="73902927"/>
<proteinExistence type="predicted"/>
<evidence type="ECO:0000256" key="1">
    <source>
        <dbReference type="SAM" id="MobiDB-lite"/>
    </source>
</evidence>
<feature type="region of interest" description="Disordered" evidence="1">
    <location>
        <begin position="118"/>
        <end position="183"/>
    </location>
</feature>
<dbReference type="RefSeq" id="WP_256533787.1">
    <property type="nucleotide sequence ID" value="NZ_CP101824.1"/>
</dbReference>
<dbReference type="EMBL" id="JBHSAQ010000002">
    <property type="protein sequence ID" value="MFC3957559.1"/>
    <property type="molecule type" value="Genomic_DNA"/>
</dbReference>
<name>A0ABD5NKC1_9EURY</name>
<accession>A0ABD5NKC1</accession>
<reference evidence="2 3" key="1">
    <citation type="journal article" date="2019" name="Int. J. Syst. Evol. Microbiol.">
        <title>The Global Catalogue of Microorganisms (GCM) 10K type strain sequencing project: providing services to taxonomists for standard genome sequencing and annotation.</title>
        <authorList>
            <consortium name="The Broad Institute Genomics Platform"/>
            <consortium name="The Broad Institute Genome Sequencing Center for Infectious Disease"/>
            <person name="Wu L."/>
            <person name="Ma J."/>
        </authorList>
    </citation>
    <scope>NUCLEOTIDE SEQUENCE [LARGE SCALE GENOMIC DNA]</scope>
    <source>
        <strain evidence="2 3">IBRC-M 10256</strain>
    </source>
</reference>
<dbReference type="Proteomes" id="UP001595846">
    <property type="component" value="Unassembled WGS sequence"/>
</dbReference>
<organism evidence="2 3">
    <name type="scientific">Halovivax cerinus</name>
    <dbReference type="NCBI Taxonomy" id="1487865"/>
    <lineage>
        <taxon>Archaea</taxon>
        <taxon>Methanobacteriati</taxon>
        <taxon>Methanobacteriota</taxon>
        <taxon>Stenosarchaea group</taxon>
        <taxon>Halobacteria</taxon>
        <taxon>Halobacteriales</taxon>
        <taxon>Natrialbaceae</taxon>
        <taxon>Halovivax</taxon>
    </lineage>
</organism>
<dbReference type="AlphaFoldDB" id="A0ABD5NKC1"/>
<evidence type="ECO:0000313" key="3">
    <source>
        <dbReference type="Proteomes" id="UP001595846"/>
    </source>
</evidence>
<feature type="compositionally biased region" description="Basic and acidic residues" evidence="1">
    <location>
        <begin position="118"/>
        <end position="128"/>
    </location>
</feature>
<evidence type="ECO:0000313" key="2">
    <source>
        <dbReference type="EMBL" id="MFC3957559.1"/>
    </source>
</evidence>
<sequence>MTNVQAEPTTEVQTDDHHPQDLLEAAGGFTVGGTGERFALLIEWARPVAHPRDSIQELHVKLRSKLRSTIPGGTSGRIDIEALETDQDRTVIVLSTDGDGFPSPEAVLGVNRAIRRYNKEDNRTRDPLRSSLAKLARSGEEKPRSHPKATRGVDEDEWERAQEVAAEWESMPDSAPQLHHEDVKILTLPAAPVSITTSRDAGGNLR</sequence>
<protein>
    <submittedName>
        <fullName evidence="2">Uncharacterized protein</fullName>
    </submittedName>
</protein>